<organism evidence="1 2">
    <name type="scientific">Hyaloperonospora arabidopsidis (strain Emoy2)</name>
    <name type="common">Downy mildew agent</name>
    <name type="synonym">Peronospora arabidopsidis</name>
    <dbReference type="NCBI Taxonomy" id="559515"/>
    <lineage>
        <taxon>Eukaryota</taxon>
        <taxon>Sar</taxon>
        <taxon>Stramenopiles</taxon>
        <taxon>Oomycota</taxon>
        <taxon>Peronosporomycetes</taxon>
        <taxon>Peronosporales</taxon>
        <taxon>Peronosporaceae</taxon>
        <taxon>Hyaloperonospora</taxon>
    </lineage>
</organism>
<name>M4BKG0_HYAAE</name>
<dbReference type="AlphaFoldDB" id="M4BKG0"/>
<evidence type="ECO:0000313" key="1">
    <source>
        <dbReference type="EnsemblProtists" id="HpaP806893"/>
    </source>
</evidence>
<reference evidence="2" key="1">
    <citation type="journal article" date="2010" name="Science">
        <title>Signatures of adaptation to obligate biotrophy in the Hyaloperonospora arabidopsidis genome.</title>
        <authorList>
            <person name="Baxter L."/>
            <person name="Tripathy S."/>
            <person name="Ishaque N."/>
            <person name="Boot N."/>
            <person name="Cabral A."/>
            <person name="Kemen E."/>
            <person name="Thines M."/>
            <person name="Ah-Fong A."/>
            <person name="Anderson R."/>
            <person name="Badejoko W."/>
            <person name="Bittner-Eddy P."/>
            <person name="Boore J.L."/>
            <person name="Chibucos M.C."/>
            <person name="Coates M."/>
            <person name="Dehal P."/>
            <person name="Delehaunty K."/>
            <person name="Dong S."/>
            <person name="Downton P."/>
            <person name="Dumas B."/>
            <person name="Fabro G."/>
            <person name="Fronick C."/>
            <person name="Fuerstenberg S.I."/>
            <person name="Fulton L."/>
            <person name="Gaulin E."/>
            <person name="Govers F."/>
            <person name="Hughes L."/>
            <person name="Humphray S."/>
            <person name="Jiang R.H."/>
            <person name="Judelson H."/>
            <person name="Kamoun S."/>
            <person name="Kyung K."/>
            <person name="Meijer H."/>
            <person name="Minx P."/>
            <person name="Morris P."/>
            <person name="Nelson J."/>
            <person name="Phuntumart V."/>
            <person name="Qutob D."/>
            <person name="Rehmany A."/>
            <person name="Rougon-Cardoso A."/>
            <person name="Ryden P."/>
            <person name="Torto-Alalibo T."/>
            <person name="Studholme D."/>
            <person name="Wang Y."/>
            <person name="Win J."/>
            <person name="Wood J."/>
            <person name="Clifton S.W."/>
            <person name="Rogers J."/>
            <person name="Van den Ackerveken G."/>
            <person name="Jones J.D."/>
            <person name="McDowell J.M."/>
            <person name="Beynon J."/>
            <person name="Tyler B.M."/>
        </authorList>
    </citation>
    <scope>NUCLEOTIDE SEQUENCE [LARGE SCALE GENOMIC DNA]</scope>
    <source>
        <strain evidence="2">Emoy2</strain>
    </source>
</reference>
<reference evidence="1" key="2">
    <citation type="submission" date="2015-06" db="UniProtKB">
        <authorList>
            <consortium name="EnsemblProtists"/>
        </authorList>
    </citation>
    <scope>IDENTIFICATION</scope>
    <source>
        <strain evidence="1">Emoy2</strain>
    </source>
</reference>
<dbReference type="HOGENOM" id="CLU_2643294_0_0_1"/>
<dbReference type="Proteomes" id="UP000011713">
    <property type="component" value="Unassembled WGS sequence"/>
</dbReference>
<dbReference type="EnsemblProtists" id="HpaT806893">
    <property type="protein sequence ID" value="HpaP806893"/>
    <property type="gene ID" value="HpaG806893"/>
</dbReference>
<keyword evidence="2" id="KW-1185">Reference proteome</keyword>
<sequence>MKTALESASVAQLLGEDSDVSNGADEDCDCAVQDGLSMENVVSVARSTRSQAGKDLVSCDQQGTVAKTRSGFRGRMF</sequence>
<dbReference type="EMBL" id="JH598357">
    <property type="status" value="NOT_ANNOTATED_CDS"/>
    <property type="molecule type" value="Genomic_DNA"/>
</dbReference>
<dbReference type="InParanoid" id="M4BKG0"/>
<accession>M4BKG0</accession>
<dbReference type="VEuPathDB" id="FungiDB:HpaG806893"/>
<evidence type="ECO:0000313" key="2">
    <source>
        <dbReference type="Proteomes" id="UP000011713"/>
    </source>
</evidence>
<proteinExistence type="predicted"/>
<protein>
    <submittedName>
        <fullName evidence="1">Uncharacterized protein</fullName>
    </submittedName>
</protein>